<gene>
    <name evidence="1" type="ORF">ACZ87_03793</name>
</gene>
<dbReference type="AlphaFoldDB" id="A0A328TJF5"/>
<evidence type="ECO:0000313" key="1">
    <source>
        <dbReference type="EMBL" id="RAP69422.1"/>
    </source>
</evidence>
<name>A0A328TJF5_9GAMM</name>
<sequence>MYLLVFIYVHSNNGDRQTTDEKKRKALAAGRW</sequence>
<reference evidence="1" key="1">
    <citation type="submission" date="2018-04" db="EMBL/GenBank/DDBJ databases">
        <title>Genomes of the Obligate Erwinia dacicola and Facultative Enterobacter sp. OLF Endosymbionts of the Olive Fruit fly, Bactrocera oleae.</title>
        <authorList>
            <person name="Estes A.M."/>
            <person name="Hearn D.J."/>
            <person name="Agarwal S."/>
            <person name="Pierson E.A."/>
            <person name="Dunning-Hotopp J.C."/>
        </authorList>
    </citation>
    <scope>NUCLEOTIDE SEQUENCE [LARGE SCALE GENOMIC DNA]</scope>
    <source>
        <strain evidence="1">Oroville</strain>
    </source>
</reference>
<dbReference type="Proteomes" id="UP000244334">
    <property type="component" value="Unassembled WGS sequence"/>
</dbReference>
<dbReference type="EMBL" id="LJAM02000784">
    <property type="protein sequence ID" value="RAP69422.1"/>
    <property type="molecule type" value="Genomic_DNA"/>
</dbReference>
<keyword evidence="2" id="KW-1185">Reference proteome</keyword>
<organism evidence="1 2">
    <name type="scientific">Candidatus Erwinia dacicola</name>
    <dbReference type="NCBI Taxonomy" id="252393"/>
    <lineage>
        <taxon>Bacteria</taxon>
        <taxon>Pseudomonadati</taxon>
        <taxon>Pseudomonadota</taxon>
        <taxon>Gammaproteobacteria</taxon>
        <taxon>Enterobacterales</taxon>
        <taxon>Erwiniaceae</taxon>
        <taxon>Erwinia</taxon>
    </lineage>
</organism>
<proteinExistence type="predicted"/>
<evidence type="ECO:0000313" key="2">
    <source>
        <dbReference type="Proteomes" id="UP000244334"/>
    </source>
</evidence>
<protein>
    <submittedName>
        <fullName evidence="1">Uncharacterized protein</fullName>
    </submittedName>
</protein>
<accession>A0A328TJF5</accession>
<feature type="non-terminal residue" evidence="1">
    <location>
        <position position="32"/>
    </location>
</feature>
<comment type="caution">
    <text evidence="1">The sequence shown here is derived from an EMBL/GenBank/DDBJ whole genome shotgun (WGS) entry which is preliminary data.</text>
</comment>